<dbReference type="InterPro" id="IPR011043">
    <property type="entry name" value="Gal_Oxase/kelch_b-propeller"/>
</dbReference>
<proteinExistence type="predicted"/>
<dbReference type="NCBIfam" id="TIGR01640">
    <property type="entry name" value="F_box_assoc_1"/>
    <property type="match status" value="1"/>
</dbReference>
<sequence>MFPFNVFLLRISTVVLYHSKNGSKPRLLSMALLREKVRIPDDLIFCVLAKLSLKSLKRFECVHKSWVNILENPYFLSMYRNNITSKYDSINNSSVLLKQFSVSESPDKLFLLSGNAFENKRKLDWPTPFQEEKFVFILSSTVVHGMICVHQGDFRASGLEIPHKIMLWNLTTQQFQLLPSLHIEDCPLGWQISAKVHGFGYDCLTDDYKVIQCTYYCDPPKGGILWYIYSLRSNSWRKLDIDMPPKVLESSGFTLYLNGVCHWWGWISPENWGKAQLYLVSFNLYNEVVVTTHMPFLWGKNRCYTDHYLDELNGSIIDIKHDLDAKTIDIFVLGELGVKESWTKLFTFSPLPFPGVFIGVTKKRGIVVFLGYEYQDEEITRFDLRTQVVQEVGIKGFAPYCQVETIPGIDI</sequence>
<evidence type="ECO:0000313" key="4">
    <source>
        <dbReference type="Proteomes" id="UP001359559"/>
    </source>
</evidence>
<dbReference type="Pfam" id="PF00646">
    <property type="entry name" value="F-box"/>
    <property type="match status" value="1"/>
</dbReference>
<protein>
    <recommendedName>
        <fullName evidence="5">F-box domain-containing protein</fullName>
    </recommendedName>
</protein>
<evidence type="ECO:0008006" key="5">
    <source>
        <dbReference type="Google" id="ProtNLM"/>
    </source>
</evidence>
<dbReference type="SUPFAM" id="SSF81383">
    <property type="entry name" value="F-box domain"/>
    <property type="match status" value="1"/>
</dbReference>
<dbReference type="InterPro" id="IPR006527">
    <property type="entry name" value="F-box-assoc_dom_typ1"/>
</dbReference>
<gene>
    <name evidence="3" type="ORF">RJT34_05018</name>
</gene>
<dbReference type="InterPro" id="IPR017451">
    <property type="entry name" value="F-box-assoc_interact_dom"/>
</dbReference>
<evidence type="ECO:0000259" key="1">
    <source>
        <dbReference type="Pfam" id="PF00646"/>
    </source>
</evidence>
<keyword evidence="4" id="KW-1185">Reference proteome</keyword>
<accession>A0AAN9K0Z2</accession>
<dbReference type="Proteomes" id="UP001359559">
    <property type="component" value="Unassembled WGS sequence"/>
</dbReference>
<dbReference type="PANTHER" id="PTHR31672:SF13">
    <property type="entry name" value="F-BOX PROTEIN CPR30-LIKE"/>
    <property type="match status" value="1"/>
</dbReference>
<dbReference type="InterPro" id="IPR050796">
    <property type="entry name" value="SCF_F-box_component"/>
</dbReference>
<evidence type="ECO:0000259" key="2">
    <source>
        <dbReference type="Pfam" id="PF07734"/>
    </source>
</evidence>
<dbReference type="InterPro" id="IPR001810">
    <property type="entry name" value="F-box_dom"/>
</dbReference>
<dbReference type="SUPFAM" id="SSF50965">
    <property type="entry name" value="Galactose oxidase, central domain"/>
    <property type="match status" value="1"/>
</dbReference>
<comment type="caution">
    <text evidence="3">The sequence shown here is derived from an EMBL/GenBank/DDBJ whole genome shotgun (WGS) entry which is preliminary data.</text>
</comment>
<organism evidence="3 4">
    <name type="scientific">Clitoria ternatea</name>
    <name type="common">Butterfly pea</name>
    <dbReference type="NCBI Taxonomy" id="43366"/>
    <lineage>
        <taxon>Eukaryota</taxon>
        <taxon>Viridiplantae</taxon>
        <taxon>Streptophyta</taxon>
        <taxon>Embryophyta</taxon>
        <taxon>Tracheophyta</taxon>
        <taxon>Spermatophyta</taxon>
        <taxon>Magnoliopsida</taxon>
        <taxon>eudicotyledons</taxon>
        <taxon>Gunneridae</taxon>
        <taxon>Pentapetalae</taxon>
        <taxon>rosids</taxon>
        <taxon>fabids</taxon>
        <taxon>Fabales</taxon>
        <taxon>Fabaceae</taxon>
        <taxon>Papilionoideae</taxon>
        <taxon>50 kb inversion clade</taxon>
        <taxon>NPAAA clade</taxon>
        <taxon>indigoferoid/millettioid clade</taxon>
        <taxon>Phaseoleae</taxon>
        <taxon>Clitoria</taxon>
    </lineage>
</organism>
<reference evidence="3 4" key="1">
    <citation type="submission" date="2024-01" db="EMBL/GenBank/DDBJ databases">
        <title>The genomes of 5 underutilized Papilionoideae crops provide insights into root nodulation and disease resistance.</title>
        <authorList>
            <person name="Yuan L."/>
        </authorList>
    </citation>
    <scope>NUCLEOTIDE SEQUENCE [LARGE SCALE GENOMIC DNA]</scope>
    <source>
        <strain evidence="3">LY-2023</strain>
        <tissue evidence="3">Leaf</tissue>
    </source>
</reference>
<dbReference type="EMBL" id="JAYKXN010000002">
    <property type="protein sequence ID" value="KAK7308787.1"/>
    <property type="molecule type" value="Genomic_DNA"/>
</dbReference>
<feature type="domain" description="F-box associated beta-propeller type 1" evidence="2">
    <location>
        <begin position="163"/>
        <end position="370"/>
    </location>
</feature>
<name>A0AAN9K0Z2_CLITE</name>
<dbReference type="AlphaFoldDB" id="A0AAN9K0Z2"/>
<dbReference type="Pfam" id="PF07734">
    <property type="entry name" value="FBA_1"/>
    <property type="match status" value="1"/>
</dbReference>
<dbReference type="PANTHER" id="PTHR31672">
    <property type="entry name" value="BNACNNG10540D PROTEIN"/>
    <property type="match status" value="1"/>
</dbReference>
<feature type="domain" description="F-box" evidence="1">
    <location>
        <begin position="38"/>
        <end position="76"/>
    </location>
</feature>
<dbReference type="InterPro" id="IPR036047">
    <property type="entry name" value="F-box-like_dom_sf"/>
</dbReference>
<evidence type="ECO:0000313" key="3">
    <source>
        <dbReference type="EMBL" id="KAK7308787.1"/>
    </source>
</evidence>